<dbReference type="EMBL" id="LTAO01000012">
    <property type="protein sequence ID" value="KYG32465.1"/>
    <property type="molecule type" value="Genomic_DNA"/>
</dbReference>
<protein>
    <submittedName>
        <fullName evidence="3">CAAX protease</fullName>
    </submittedName>
</protein>
<organism evidence="3 4">
    <name type="scientific">Alkalihalobacillus trypoxylicola</name>
    <dbReference type="NCBI Taxonomy" id="519424"/>
    <lineage>
        <taxon>Bacteria</taxon>
        <taxon>Bacillati</taxon>
        <taxon>Bacillota</taxon>
        <taxon>Bacilli</taxon>
        <taxon>Bacillales</taxon>
        <taxon>Bacillaceae</taxon>
        <taxon>Alkalihalobacillus</taxon>
    </lineage>
</organism>
<keyword evidence="3" id="KW-0645">Protease</keyword>
<evidence type="ECO:0000313" key="3">
    <source>
        <dbReference type="EMBL" id="KYG32465.1"/>
    </source>
</evidence>
<feature type="transmembrane region" description="Helical" evidence="1">
    <location>
        <begin position="25"/>
        <end position="43"/>
    </location>
</feature>
<dbReference type="GO" id="GO:0004175">
    <property type="term" value="F:endopeptidase activity"/>
    <property type="evidence" value="ECO:0007669"/>
    <property type="project" value="UniProtKB-ARBA"/>
</dbReference>
<keyword evidence="3" id="KW-0378">Hydrolase</keyword>
<feature type="transmembrane region" description="Helical" evidence="1">
    <location>
        <begin position="55"/>
        <end position="75"/>
    </location>
</feature>
<dbReference type="GO" id="GO:0006508">
    <property type="term" value="P:proteolysis"/>
    <property type="evidence" value="ECO:0007669"/>
    <property type="project" value="UniProtKB-KW"/>
</dbReference>
<accession>A0A162EFR1</accession>
<reference evidence="3" key="1">
    <citation type="submission" date="2016-02" db="EMBL/GenBank/DDBJ databases">
        <title>Genome sequence of Bacillus trypoxylicola KCTC 13244(T).</title>
        <authorList>
            <person name="Jeong H."/>
            <person name="Park S.-H."/>
            <person name="Choi S.-K."/>
        </authorList>
    </citation>
    <scope>NUCLEOTIDE SEQUENCE [LARGE SCALE GENOMIC DNA]</scope>
    <source>
        <strain evidence="3">KCTC 13244</strain>
    </source>
</reference>
<keyword evidence="4" id="KW-1185">Reference proteome</keyword>
<gene>
    <name evidence="3" type="ORF">AZF04_04975</name>
</gene>
<dbReference type="InterPro" id="IPR003675">
    <property type="entry name" value="Rce1/LyrA-like_dom"/>
</dbReference>
<sequence length="199" mass="22984">MISLAGWLLACLFLAISFLWQPISFWIIFPICLILLMVYGLAFTKETTTNNQNGLKYWLLAIMSGLLLYLAFAFGKELLEFLNIPLVDSLETLYSLVKPTHFLHFILLFCLIIPAEEFFWRYFFLNQLLKSFNTMKALILASLLYSLAHLFSGSLLLVLAAFISGLVWNYLYYVSRNIWVAIASHTIFNLFLLVLFPLL</sequence>
<keyword evidence="1" id="KW-0472">Membrane</keyword>
<name>A0A162EFR1_9BACI</name>
<proteinExistence type="predicted"/>
<dbReference type="GO" id="GO:0080120">
    <property type="term" value="P:CAAX-box protein maturation"/>
    <property type="evidence" value="ECO:0007669"/>
    <property type="project" value="UniProtKB-ARBA"/>
</dbReference>
<feature type="transmembrane region" description="Helical" evidence="1">
    <location>
        <begin position="137"/>
        <end position="166"/>
    </location>
</feature>
<dbReference type="STRING" id="519424.AZF04_04975"/>
<dbReference type="Proteomes" id="UP000075806">
    <property type="component" value="Unassembled WGS sequence"/>
</dbReference>
<keyword evidence="1" id="KW-0812">Transmembrane</keyword>
<dbReference type="OrthoDB" id="1903300at2"/>
<feature type="transmembrane region" description="Helical" evidence="1">
    <location>
        <begin position="178"/>
        <end position="198"/>
    </location>
</feature>
<feature type="domain" description="CAAX prenyl protease 2/Lysostaphin resistance protein A-like" evidence="2">
    <location>
        <begin position="102"/>
        <end position="191"/>
    </location>
</feature>
<dbReference type="RefSeq" id="WP_061948719.1">
    <property type="nucleotide sequence ID" value="NZ_LTAO01000012.1"/>
</dbReference>
<evidence type="ECO:0000259" key="2">
    <source>
        <dbReference type="Pfam" id="PF02517"/>
    </source>
</evidence>
<feature type="transmembrane region" description="Helical" evidence="1">
    <location>
        <begin position="102"/>
        <end position="125"/>
    </location>
</feature>
<evidence type="ECO:0000313" key="4">
    <source>
        <dbReference type="Proteomes" id="UP000075806"/>
    </source>
</evidence>
<keyword evidence="1" id="KW-1133">Transmembrane helix</keyword>
<comment type="caution">
    <text evidence="3">The sequence shown here is derived from an EMBL/GenBank/DDBJ whole genome shotgun (WGS) entry which is preliminary data.</text>
</comment>
<evidence type="ECO:0000256" key="1">
    <source>
        <dbReference type="SAM" id="Phobius"/>
    </source>
</evidence>
<dbReference type="AlphaFoldDB" id="A0A162EFR1"/>
<dbReference type="Pfam" id="PF02517">
    <property type="entry name" value="Rce1-like"/>
    <property type="match status" value="1"/>
</dbReference>